<evidence type="ECO:0000313" key="2">
    <source>
        <dbReference type="EMBL" id="CAB4927160.1"/>
    </source>
</evidence>
<protein>
    <submittedName>
        <fullName evidence="2">Unannotated protein</fullName>
    </submittedName>
</protein>
<keyword evidence="1" id="KW-0472">Membrane</keyword>
<dbReference type="EMBL" id="CAFBMX010000004">
    <property type="protein sequence ID" value="CAB4927160.1"/>
    <property type="molecule type" value="Genomic_DNA"/>
</dbReference>
<reference evidence="2" key="1">
    <citation type="submission" date="2020-05" db="EMBL/GenBank/DDBJ databases">
        <authorList>
            <person name="Chiriac C."/>
            <person name="Salcher M."/>
            <person name="Ghai R."/>
            <person name="Kavagutti S V."/>
        </authorList>
    </citation>
    <scope>NUCLEOTIDE SEQUENCE</scope>
</reference>
<evidence type="ECO:0000256" key="1">
    <source>
        <dbReference type="SAM" id="Phobius"/>
    </source>
</evidence>
<gene>
    <name evidence="2" type="ORF">UFOPK3674_00921</name>
</gene>
<accession>A0A6J7I8X5</accession>
<name>A0A6J7I8X5_9ZZZZ</name>
<keyword evidence="1" id="KW-1133">Transmembrane helix</keyword>
<organism evidence="2">
    <name type="scientific">freshwater metagenome</name>
    <dbReference type="NCBI Taxonomy" id="449393"/>
    <lineage>
        <taxon>unclassified sequences</taxon>
        <taxon>metagenomes</taxon>
        <taxon>ecological metagenomes</taxon>
    </lineage>
</organism>
<feature type="transmembrane region" description="Helical" evidence="1">
    <location>
        <begin position="20"/>
        <end position="40"/>
    </location>
</feature>
<sequence length="59" mass="6366">MVATPATPCLRTPAAPHVSIRQMPTAVLALAGFVAGLFAARRHARYEPLERAGRGRRAR</sequence>
<dbReference type="AlphaFoldDB" id="A0A6J7I8X5"/>
<proteinExistence type="predicted"/>
<keyword evidence="1" id="KW-0812">Transmembrane</keyword>